<dbReference type="InterPro" id="IPR025714">
    <property type="entry name" value="Methyltranfer_dom"/>
</dbReference>
<organism evidence="2 3">
    <name type="scientific">Candidatus Shapirobacteria bacterium CG11_big_fil_rev_8_21_14_0_20_40_12</name>
    <dbReference type="NCBI Taxonomy" id="1974889"/>
    <lineage>
        <taxon>Bacteria</taxon>
        <taxon>Candidatus Shapironibacteriota</taxon>
    </lineage>
</organism>
<sequence>MTESLSGEIDLKTTSYGFFKDLMDPPWPDVGLRTVLNYDDAVGDRVRVLGYDSLLPKVNNKNVVEIIEERVSCLKPGVRLKVLDVGCGTGYALSECLTKLGWKGKLDLSGITAQIPNWRKTELERGKVRIVVGDAQHLTEIFNGEKFDLIVSSDAIGYMYDGFAVLEQIWELLAPNGLALISSIYWDQERRQEIEKINKFFKKRDLSVFLKVKDKNNVFCLLQAVMEKDTKGKVLRFPVVPHGIKRHDSKYPPILTYRFDQNGSQLRGFFGSLFPQTSDRRHAV</sequence>
<evidence type="ECO:0000313" key="3">
    <source>
        <dbReference type="Proteomes" id="UP000231371"/>
    </source>
</evidence>
<dbReference type="Proteomes" id="UP000231371">
    <property type="component" value="Unassembled WGS sequence"/>
</dbReference>
<dbReference type="CDD" id="cd02440">
    <property type="entry name" value="AdoMet_MTases"/>
    <property type="match status" value="1"/>
</dbReference>
<dbReference type="AlphaFoldDB" id="A0A2H0KGA6"/>
<reference evidence="2 3" key="1">
    <citation type="submission" date="2017-09" db="EMBL/GenBank/DDBJ databases">
        <title>Depth-based differentiation of microbial function through sediment-hosted aquifers and enrichment of novel symbionts in the deep terrestrial subsurface.</title>
        <authorList>
            <person name="Probst A.J."/>
            <person name="Ladd B."/>
            <person name="Jarett J.K."/>
            <person name="Geller-Mcgrath D.E."/>
            <person name="Sieber C.M."/>
            <person name="Emerson J.B."/>
            <person name="Anantharaman K."/>
            <person name="Thomas B.C."/>
            <person name="Malmstrom R."/>
            <person name="Stieglmeier M."/>
            <person name="Klingl A."/>
            <person name="Woyke T."/>
            <person name="Ryan C.M."/>
            <person name="Banfield J.F."/>
        </authorList>
    </citation>
    <scope>NUCLEOTIDE SEQUENCE [LARGE SCALE GENOMIC DNA]</scope>
    <source>
        <strain evidence="2">CG11_big_fil_rev_8_21_14_0_20_40_12</strain>
    </source>
</reference>
<comment type="caution">
    <text evidence="2">The sequence shown here is derived from an EMBL/GenBank/DDBJ whole genome shotgun (WGS) entry which is preliminary data.</text>
</comment>
<dbReference type="Gene3D" id="3.40.50.150">
    <property type="entry name" value="Vaccinia Virus protein VP39"/>
    <property type="match status" value="1"/>
</dbReference>
<dbReference type="Pfam" id="PF13847">
    <property type="entry name" value="Methyltransf_31"/>
    <property type="match status" value="1"/>
</dbReference>
<dbReference type="PANTHER" id="PTHR43861:SF6">
    <property type="entry name" value="METHYLTRANSFERASE TYPE 11"/>
    <property type="match status" value="1"/>
</dbReference>
<evidence type="ECO:0000313" key="2">
    <source>
        <dbReference type="EMBL" id="PIQ70275.1"/>
    </source>
</evidence>
<accession>A0A2H0KGA6</accession>
<dbReference type="EMBL" id="PCVI01000023">
    <property type="protein sequence ID" value="PIQ70275.1"/>
    <property type="molecule type" value="Genomic_DNA"/>
</dbReference>
<dbReference type="PANTHER" id="PTHR43861">
    <property type="entry name" value="TRANS-ACONITATE 2-METHYLTRANSFERASE-RELATED"/>
    <property type="match status" value="1"/>
</dbReference>
<name>A0A2H0KGA6_9BACT</name>
<protein>
    <recommendedName>
        <fullName evidence="1">Methyltransferase domain-containing protein</fullName>
    </recommendedName>
</protein>
<feature type="domain" description="Methyltransferase" evidence="1">
    <location>
        <begin position="80"/>
        <end position="207"/>
    </location>
</feature>
<dbReference type="InterPro" id="IPR029063">
    <property type="entry name" value="SAM-dependent_MTases_sf"/>
</dbReference>
<dbReference type="SUPFAM" id="SSF53335">
    <property type="entry name" value="S-adenosyl-L-methionine-dependent methyltransferases"/>
    <property type="match status" value="1"/>
</dbReference>
<proteinExistence type="predicted"/>
<gene>
    <name evidence="2" type="ORF">COV89_01420</name>
</gene>
<evidence type="ECO:0000259" key="1">
    <source>
        <dbReference type="Pfam" id="PF13847"/>
    </source>
</evidence>